<proteinExistence type="predicted"/>
<feature type="transmembrane region" description="Helical" evidence="1">
    <location>
        <begin position="210"/>
        <end position="230"/>
    </location>
</feature>
<dbReference type="PANTHER" id="PTHR37312:SF1">
    <property type="entry name" value="MEMBRANE-BOUND ACYLTRANSFERASE YKRP-RELATED"/>
    <property type="match status" value="1"/>
</dbReference>
<dbReference type="OrthoDB" id="9814956at2"/>
<evidence type="ECO:0000313" key="3">
    <source>
        <dbReference type="EMBL" id="AXR06858.1"/>
    </source>
</evidence>
<organism evidence="3 4">
    <name type="scientific">Salinimonas sediminis</name>
    <dbReference type="NCBI Taxonomy" id="2303538"/>
    <lineage>
        <taxon>Bacteria</taxon>
        <taxon>Pseudomonadati</taxon>
        <taxon>Pseudomonadota</taxon>
        <taxon>Gammaproteobacteria</taxon>
        <taxon>Alteromonadales</taxon>
        <taxon>Alteromonadaceae</taxon>
        <taxon>Alteromonas/Salinimonas group</taxon>
        <taxon>Salinimonas</taxon>
    </lineage>
</organism>
<feature type="transmembrane region" description="Helical" evidence="1">
    <location>
        <begin position="12"/>
        <end position="29"/>
    </location>
</feature>
<dbReference type="AlphaFoldDB" id="A0A346NMV1"/>
<evidence type="ECO:0000259" key="2">
    <source>
        <dbReference type="Pfam" id="PF01757"/>
    </source>
</evidence>
<dbReference type="PANTHER" id="PTHR37312">
    <property type="entry name" value="MEMBRANE-BOUND ACYLTRANSFERASE YKRP-RELATED"/>
    <property type="match status" value="1"/>
</dbReference>
<dbReference type="InterPro" id="IPR052734">
    <property type="entry name" value="Nod_factor_acetyltransferase"/>
</dbReference>
<dbReference type="GO" id="GO:0016747">
    <property type="term" value="F:acyltransferase activity, transferring groups other than amino-acyl groups"/>
    <property type="evidence" value="ECO:0007669"/>
    <property type="project" value="InterPro"/>
</dbReference>
<feature type="transmembrane region" description="Helical" evidence="1">
    <location>
        <begin position="79"/>
        <end position="107"/>
    </location>
</feature>
<dbReference type="RefSeq" id="WP_117317003.1">
    <property type="nucleotide sequence ID" value="NZ_CP031769.1"/>
</dbReference>
<dbReference type="InterPro" id="IPR002656">
    <property type="entry name" value="Acyl_transf_3_dom"/>
</dbReference>
<evidence type="ECO:0000256" key="1">
    <source>
        <dbReference type="SAM" id="Phobius"/>
    </source>
</evidence>
<dbReference type="Pfam" id="PF01757">
    <property type="entry name" value="Acyl_transf_3"/>
    <property type="match status" value="1"/>
</dbReference>
<dbReference type="KEGG" id="salm:D0Y50_11115"/>
<feature type="transmembrane region" description="Helical" evidence="1">
    <location>
        <begin position="279"/>
        <end position="296"/>
    </location>
</feature>
<keyword evidence="4" id="KW-1185">Reference proteome</keyword>
<gene>
    <name evidence="3" type="ORF">D0Y50_11115</name>
</gene>
<feature type="transmembrane region" description="Helical" evidence="1">
    <location>
        <begin position="113"/>
        <end position="133"/>
    </location>
</feature>
<evidence type="ECO:0000313" key="4">
    <source>
        <dbReference type="Proteomes" id="UP000262073"/>
    </source>
</evidence>
<feature type="transmembrane region" description="Helical" evidence="1">
    <location>
        <begin position="175"/>
        <end position="198"/>
    </location>
</feature>
<sequence>MDLSISRPRIDHIDVAKGVSIILVAIYHSQLRLFYSDIMDALSVVRMPFFFFISGVFFSYKASFSIFAMNKFQALLKPYFFISLVVTVFYIIFRDIDVILLLGVIYATGSTLVWVPMWFLPHLFVVYVAAYIVKKNINFIFTQRYTILLSAFSLLLGVLYLDWHSVTFLFYDIPIVGLPFSIDLLFITIPFFLMGNSFKNIVIGLRVNKIYFYISCLVFFVFSYGFNTLIDLNLRIIELPFLSILLSFLGIYILLILSLLICGSTFIKRCFTYAGRYSLYILIFHLYLIANIYPQLAKYFGAFVPLSALAVLSLICGVVACIILGLVIEKNKYTRMLFRP</sequence>
<dbReference type="Proteomes" id="UP000262073">
    <property type="component" value="Chromosome"/>
</dbReference>
<protein>
    <recommendedName>
        <fullName evidence="2">Acyltransferase 3 domain-containing protein</fullName>
    </recommendedName>
</protein>
<feature type="domain" description="Acyltransferase 3" evidence="2">
    <location>
        <begin position="13"/>
        <end position="323"/>
    </location>
</feature>
<feature type="transmembrane region" description="Helical" evidence="1">
    <location>
        <begin position="49"/>
        <end position="67"/>
    </location>
</feature>
<accession>A0A346NMV1</accession>
<keyword evidence="1" id="KW-1133">Transmembrane helix</keyword>
<feature type="transmembrane region" description="Helical" evidence="1">
    <location>
        <begin position="145"/>
        <end position="163"/>
    </location>
</feature>
<dbReference type="EMBL" id="CP031769">
    <property type="protein sequence ID" value="AXR06858.1"/>
    <property type="molecule type" value="Genomic_DNA"/>
</dbReference>
<reference evidence="3 4" key="1">
    <citation type="submission" date="2018-08" db="EMBL/GenBank/DDBJ databases">
        <title>Salinimonas sediminis sp. nov., a piezophilic bacterium isolated from a deep-sea sediment sample from the New Britain Trench.</title>
        <authorList>
            <person name="Cao J."/>
        </authorList>
    </citation>
    <scope>NUCLEOTIDE SEQUENCE [LARGE SCALE GENOMIC DNA]</scope>
    <source>
        <strain evidence="3 4">N102</strain>
    </source>
</reference>
<feature type="transmembrane region" description="Helical" evidence="1">
    <location>
        <begin position="302"/>
        <end position="328"/>
    </location>
</feature>
<keyword evidence="1" id="KW-0472">Membrane</keyword>
<feature type="transmembrane region" description="Helical" evidence="1">
    <location>
        <begin position="242"/>
        <end position="267"/>
    </location>
</feature>
<name>A0A346NMV1_9ALTE</name>
<keyword evidence="1" id="KW-0812">Transmembrane</keyword>